<evidence type="ECO:0000313" key="3">
    <source>
        <dbReference type="Proteomes" id="UP001155820"/>
    </source>
</evidence>
<organism evidence="2 3">
    <name type="scientific">Agrobacterium pusense</name>
    <dbReference type="NCBI Taxonomy" id="648995"/>
    <lineage>
        <taxon>Bacteria</taxon>
        <taxon>Pseudomonadati</taxon>
        <taxon>Pseudomonadota</taxon>
        <taxon>Alphaproteobacteria</taxon>
        <taxon>Hyphomicrobiales</taxon>
        <taxon>Rhizobiaceae</taxon>
        <taxon>Rhizobium/Agrobacterium group</taxon>
        <taxon>Agrobacterium</taxon>
    </lineage>
</organism>
<dbReference type="RefSeq" id="WP_172874240.1">
    <property type="nucleotide sequence ID" value="NZ_JABRWL010000006.1"/>
</dbReference>
<evidence type="ECO:0000313" key="2">
    <source>
        <dbReference type="EMBL" id="NRF22992.1"/>
    </source>
</evidence>
<protein>
    <submittedName>
        <fullName evidence="2">Uncharacterized protein</fullName>
    </submittedName>
</protein>
<gene>
    <name evidence="2" type="ORF">FOB26_28465</name>
</gene>
<dbReference type="EMBL" id="JABRWM010000006">
    <property type="protein sequence ID" value="NRF22992.1"/>
    <property type="molecule type" value="Genomic_DNA"/>
</dbReference>
<keyword evidence="3" id="KW-1185">Reference proteome</keyword>
<dbReference type="AlphaFoldDB" id="A0AA44ERF7"/>
<dbReference type="Proteomes" id="UP001155820">
    <property type="component" value="Unassembled WGS sequence"/>
</dbReference>
<proteinExistence type="predicted"/>
<reference evidence="2" key="1">
    <citation type="submission" date="2019-07" db="EMBL/GenBank/DDBJ databases">
        <title>FDA dAtabase for Regulatory Grade micrObial Sequences (FDA-ARGOS): Supporting development and validation of Infectious Disease Dx tests.</title>
        <authorList>
            <person name="Bachman M."/>
            <person name="Young C."/>
            <person name="Tallon L."/>
            <person name="Sadzewicz L."/>
            <person name="Vavikolanu K."/>
            <person name="Mehta A."/>
            <person name="Aluvathingal J."/>
            <person name="Nadendla S."/>
            <person name="Nandy P."/>
            <person name="Geyer C."/>
            <person name="Yan Y."/>
            <person name="Sichtig H."/>
        </authorList>
    </citation>
    <scope>NUCLEOTIDE SEQUENCE</scope>
    <source>
        <strain evidence="2">FDAARGOS_618</strain>
    </source>
</reference>
<feature type="region of interest" description="Disordered" evidence="1">
    <location>
        <begin position="1"/>
        <end position="37"/>
    </location>
</feature>
<comment type="caution">
    <text evidence="2">The sequence shown here is derived from an EMBL/GenBank/DDBJ whole genome shotgun (WGS) entry which is preliminary data.</text>
</comment>
<evidence type="ECO:0000256" key="1">
    <source>
        <dbReference type="SAM" id="MobiDB-lite"/>
    </source>
</evidence>
<sequence length="172" mass="18478">MAARHDTSPDALIAARQREAVKPGRQKPSGRGSGLTPKVRKAIEFLISADDLNPKNMNDDAAERAGISGRALKAALQKPSVRRFMNEQIEIYRDGLKAVAVRTIGDVMTDPTLKSTAAGARVRLDAAKTALIDNPGSSINLHVNTQVNVTPGYVIDLTEDRPPTINAEKENG</sequence>
<accession>A0AA44ERF7</accession>
<name>A0AA44ERF7_9HYPH</name>